<accession>A0ABV6SQY2</accession>
<keyword evidence="1" id="KW-0378">Hydrolase</keyword>
<dbReference type="InterPro" id="IPR036573">
    <property type="entry name" value="CBM_sf_5/12"/>
</dbReference>
<dbReference type="InterPro" id="IPR003961">
    <property type="entry name" value="FN3_dom"/>
</dbReference>
<comment type="caution">
    <text evidence="3">The sequence shown here is derived from an EMBL/GenBank/DDBJ whole genome shotgun (WGS) entry which is preliminary data.</text>
</comment>
<dbReference type="PROSITE" id="PS50853">
    <property type="entry name" value="FN3"/>
    <property type="match status" value="1"/>
</dbReference>
<evidence type="ECO:0000256" key="1">
    <source>
        <dbReference type="ARBA" id="ARBA00022801"/>
    </source>
</evidence>
<dbReference type="Proteomes" id="UP001589891">
    <property type="component" value="Unassembled WGS sequence"/>
</dbReference>
<proteinExistence type="predicted"/>
<dbReference type="PANTHER" id="PTHR36251:SF2">
    <property type="entry name" value="GIFSY-2 PROPHAGE HOST SPECIFICITY PROTEIN J, PHAGE LAMBDA"/>
    <property type="match status" value="1"/>
</dbReference>
<evidence type="ECO:0000313" key="4">
    <source>
        <dbReference type="Proteomes" id="UP001589891"/>
    </source>
</evidence>
<organism evidence="3 4">
    <name type="scientific">Azorhizophilus paspali</name>
    <name type="common">Azotobacter paspali</name>
    <dbReference type="NCBI Taxonomy" id="69963"/>
    <lineage>
        <taxon>Bacteria</taxon>
        <taxon>Pseudomonadati</taxon>
        <taxon>Pseudomonadota</taxon>
        <taxon>Gammaproteobacteria</taxon>
        <taxon>Pseudomonadales</taxon>
        <taxon>Pseudomonadaceae</taxon>
        <taxon>Azorhizophilus</taxon>
    </lineage>
</organism>
<dbReference type="InterPro" id="IPR036116">
    <property type="entry name" value="FN3_sf"/>
</dbReference>
<evidence type="ECO:0000259" key="2">
    <source>
        <dbReference type="PROSITE" id="PS50853"/>
    </source>
</evidence>
<sequence length="1104" mass="115641">MGKAVKSIAAVAAGAVIGFATGGIAGALIGGALALGVSGGLGVKAAKLDSASSEPSSQTLRSSKAAARYIVGRASTGGVLSWAQEQSGGQTDGEWLHLVYVLSEGAIEAVDEIYLNEELISTYGADATYEVVIDPTAPNAFLLENCADWRDSQIGAGLSWVRISLKYSSEKFPSGIPDARFVVRGRTDIYDPRTDTYGYSNNAALCILWYLRRRLGVPDDEIVMETFAAAANVSDEIVTNPDDETTSARYTLGAVIGADERKDSVLGKLLDACAGNLIRVGGRWMLQVGAYYGPYDYTITEDMVIGTVSGTTEVDNDGAINTVAGTFVDPDSSWAETDYPTVQIAEWVDEDGAELSESLDLGYVSNVYQAQRLANIKLRRMRNGGEITLPLNFNGYNCRPGRVVHVNLPSLNIVGEMIVSDWSMSATDACNVTLEAYDAEIFDDAVGVAYSPLGFISLPAGGVAVPTGVTWTPSSNAEVCQGILSWTPPYGTISYYGVVIHDSYGDAVQTYQVPAAANSCQVQGLQAGSYTMSVFARTDSGKSAESTISVVIAGPPQPQSVSVLEGFDSITIIPFNANSLNGGTYQYYYALNQVTTPENEAIYLGRGGSFTHNGLAFNTTYHYYVRSINAYGVSGFYHVSATTDSSAENILQLLAGQIAETELAAELASVIDLITAPASTSGSVDARILTARSALEAQINTISAQLADITTAPDYDNAETYAAGDLVKYNGGLYSALQATTGNLPSDPAYWEKIGDYASLGEAVSALAVELDELTTRVQSDEAGLAAEAERVDGIFAQINPPMSGETGWYAGSETVLAGVWSEQYARASDDGALSSRIDTVLAQAQGNAAAITAEATSRATADSALAQQITTLTATVEGDITAAIQSEATARASADGALSSRIDTVEATAGSNTAAIQQTSQALADLNGALSSRIDTVEATAGSNTAAIQQTSQALAGLDGELSAMWSVKLQVMQDGTYYAAGMGLGIENTPAGMQTQVLFQADRFAVINIANGAISTPFVIQGGQVFINSAVIGDGTIDMAKIATALQSTNYIAGQQGWRLGKDGSFEINGTIAGSGRTVITNSGVKVYDSNDVLRVELGELE</sequence>
<gene>
    <name evidence="3" type="ORF">ACFFGX_14685</name>
</gene>
<dbReference type="RefSeq" id="WP_376947128.1">
    <property type="nucleotide sequence ID" value="NZ_CP171449.1"/>
</dbReference>
<dbReference type="Gene3D" id="2.60.40.10">
    <property type="entry name" value="Immunoglobulins"/>
    <property type="match status" value="2"/>
</dbReference>
<dbReference type="SMART" id="SM00495">
    <property type="entry name" value="ChtBD3"/>
    <property type="match status" value="1"/>
</dbReference>
<dbReference type="InterPro" id="IPR053171">
    <property type="entry name" value="Viral_Tip_Attach_Protein"/>
</dbReference>
<dbReference type="Pfam" id="PF09327">
    <property type="entry name" value="Phage_Tail_Tip"/>
    <property type="match status" value="1"/>
</dbReference>
<name>A0ABV6SQY2_AZOPA</name>
<dbReference type="CDD" id="cd00063">
    <property type="entry name" value="FN3"/>
    <property type="match status" value="1"/>
</dbReference>
<dbReference type="Pfam" id="PF00041">
    <property type="entry name" value="fn3"/>
    <property type="match status" value="1"/>
</dbReference>
<dbReference type="SMART" id="SM00060">
    <property type="entry name" value="FN3"/>
    <property type="match status" value="2"/>
</dbReference>
<feature type="domain" description="Fibronectin type-III" evidence="2">
    <location>
        <begin position="465"/>
        <end position="556"/>
    </location>
</feature>
<dbReference type="InterPro" id="IPR003610">
    <property type="entry name" value="CBM5/12"/>
</dbReference>
<dbReference type="SUPFAM" id="SSF49265">
    <property type="entry name" value="Fibronectin type III"/>
    <property type="match status" value="1"/>
</dbReference>
<protein>
    <submittedName>
        <fullName evidence="3">DUF1983 domain-containing protein</fullName>
    </submittedName>
</protein>
<evidence type="ECO:0000313" key="3">
    <source>
        <dbReference type="EMBL" id="MFC0710740.1"/>
    </source>
</evidence>
<dbReference type="InterPro" id="IPR013783">
    <property type="entry name" value="Ig-like_fold"/>
</dbReference>
<dbReference type="InterPro" id="IPR057587">
    <property type="entry name" value="GpJ_Ig_second"/>
</dbReference>
<keyword evidence="4" id="KW-1185">Reference proteome</keyword>
<dbReference type="Gene3D" id="2.10.10.20">
    <property type="entry name" value="Carbohydrate-binding module superfamily 5/12"/>
    <property type="match status" value="1"/>
</dbReference>
<dbReference type="Pfam" id="PF24489">
    <property type="entry name" value="Ig_J_second"/>
    <property type="match status" value="1"/>
</dbReference>
<dbReference type="EMBL" id="JBHLSS010000094">
    <property type="protein sequence ID" value="MFC0710740.1"/>
    <property type="molecule type" value="Genomic_DNA"/>
</dbReference>
<reference evidence="3 4" key="1">
    <citation type="submission" date="2024-09" db="EMBL/GenBank/DDBJ databases">
        <authorList>
            <person name="Sun Q."/>
            <person name="Mori K."/>
        </authorList>
    </citation>
    <scope>NUCLEOTIDE SEQUENCE [LARGE SCALE GENOMIC DNA]</scope>
    <source>
        <strain evidence="3 4">NCAIM B.01794</strain>
    </source>
</reference>
<dbReference type="SUPFAM" id="SSF51055">
    <property type="entry name" value="Carbohydrate binding domain"/>
    <property type="match status" value="1"/>
</dbReference>
<dbReference type="PANTHER" id="PTHR36251">
    <property type="entry name" value="FELS-1 PROPHAGE HOST SPECIFICITY PROTEIN-RELATED"/>
    <property type="match status" value="1"/>
</dbReference>
<dbReference type="InterPro" id="IPR015406">
    <property type="entry name" value="GpJ_CSF"/>
</dbReference>